<dbReference type="EMBL" id="MZGT01000039">
    <property type="protein sequence ID" value="OPJ60418.1"/>
    <property type="molecule type" value="Genomic_DNA"/>
</dbReference>
<dbReference type="RefSeq" id="WP_079440534.1">
    <property type="nucleotide sequence ID" value="NZ_MZGT01000039.1"/>
</dbReference>
<protein>
    <recommendedName>
        <fullName evidence="3">DUF4276 family protein</fullName>
    </recommendedName>
</protein>
<gene>
    <name evidence="1" type="ORF">CLCHR_29040</name>
</gene>
<keyword evidence="2" id="KW-1185">Reference proteome</keyword>
<dbReference type="AlphaFoldDB" id="A0A1V4IK59"/>
<comment type="caution">
    <text evidence="1">The sequence shown here is derived from an EMBL/GenBank/DDBJ whole genome shotgun (WGS) entry which is preliminary data.</text>
</comment>
<accession>A0A1V4IK59</accession>
<evidence type="ECO:0008006" key="3">
    <source>
        <dbReference type="Google" id="ProtNLM"/>
    </source>
</evidence>
<organism evidence="1 2">
    <name type="scientific">Clostridium chromiireducens</name>
    <dbReference type="NCBI Taxonomy" id="225345"/>
    <lineage>
        <taxon>Bacteria</taxon>
        <taxon>Bacillati</taxon>
        <taxon>Bacillota</taxon>
        <taxon>Clostridia</taxon>
        <taxon>Eubacteriales</taxon>
        <taxon>Clostridiaceae</taxon>
        <taxon>Clostridium</taxon>
    </lineage>
</organism>
<evidence type="ECO:0000313" key="1">
    <source>
        <dbReference type="EMBL" id="OPJ60418.1"/>
    </source>
</evidence>
<sequence length="235" mass="27330">MNLYILVEDGKSGQEIIRRWMNVLLPNLTRKRTIANVDTNSYVINSGHGYPRVIGINPDSQEKNVLGDTIDTINSYKNIDYLVLFLDGDDDGVEKRKETVEANIKRYSSERSFNYKIIVQNKCIETWLLGNNSMFPEAYSSEFESYVLNYDISEYDPEEMNKPVGHRASTNAKYHVKYLQKMFKEGGISYSKERPPTIVYGVNYINELKNRINETNHLKSMKEFFDFAEELSNKE</sequence>
<reference evidence="1 2" key="1">
    <citation type="submission" date="2017-03" db="EMBL/GenBank/DDBJ databases">
        <title>Genome sequence of Clostridium chromiireducens DSM 23318.</title>
        <authorList>
            <person name="Poehlein A."/>
            <person name="Daniel R."/>
        </authorList>
    </citation>
    <scope>NUCLEOTIDE SEQUENCE [LARGE SCALE GENOMIC DNA]</scope>
    <source>
        <strain evidence="1 2">DSM 23318</strain>
    </source>
</reference>
<dbReference type="OrthoDB" id="7060211at2"/>
<name>A0A1V4IK59_9CLOT</name>
<dbReference type="Proteomes" id="UP000191056">
    <property type="component" value="Unassembled WGS sequence"/>
</dbReference>
<proteinExistence type="predicted"/>
<evidence type="ECO:0000313" key="2">
    <source>
        <dbReference type="Proteomes" id="UP000191056"/>
    </source>
</evidence>